<comment type="function">
    <text evidence="6">Catalyzes the NADPH-dependent reduction of N-acetyl-5-glutamyl phosphate to yield N-acetyl-L-glutamate 5-semialdehyde.</text>
</comment>
<evidence type="ECO:0000256" key="5">
    <source>
        <dbReference type="ARBA" id="ARBA00023002"/>
    </source>
</evidence>
<evidence type="ECO:0000256" key="1">
    <source>
        <dbReference type="ARBA" id="ARBA00022490"/>
    </source>
</evidence>
<dbReference type="Pfam" id="PF22698">
    <property type="entry name" value="Semialdhyde_dhC_1"/>
    <property type="match status" value="1"/>
</dbReference>
<dbReference type="NCBIfam" id="TIGR01851">
    <property type="entry name" value="argC_other"/>
    <property type="match status" value="1"/>
</dbReference>
<dbReference type="EMBL" id="CP158568">
    <property type="protein sequence ID" value="XBY44130.1"/>
    <property type="molecule type" value="Genomic_DNA"/>
</dbReference>
<dbReference type="KEGG" id="mflg:ABS361_19110"/>
<comment type="pathway">
    <text evidence="6">Amino-acid biosynthesis; L-arginine biosynthesis; N(2)-acetyl-L-ornithine from L-glutamate: step 3/4.</text>
</comment>
<dbReference type="InterPro" id="IPR010136">
    <property type="entry name" value="AGPR_type-2"/>
</dbReference>
<organism evidence="8">
    <name type="scientific">Methyloraptor flagellatus</name>
    <dbReference type="NCBI Taxonomy" id="3162530"/>
    <lineage>
        <taxon>Bacteria</taxon>
        <taxon>Pseudomonadati</taxon>
        <taxon>Pseudomonadota</taxon>
        <taxon>Alphaproteobacteria</taxon>
        <taxon>Hyphomicrobiales</taxon>
        <taxon>Ancalomicrobiaceae</taxon>
        <taxon>Methyloraptor</taxon>
    </lineage>
</organism>
<dbReference type="SUPFAM" id="SSF55347">
    <property type="entry name" value="Glyceraldehyde-3-phosphate dehydrogenase-like, C-terminal domain"/>
    <property type="match status" value="1"/>
</dbReference>
<reference evidence="8" key="1">
    <citation type="submission" date="2024-06" db="EMBL/GenBank/DDBJ databases">
        <title>Methylostella associata gen. nov., sp. nov., a novel Ancalomicrobiaceae-affiliated facultatively methylotrophic bacteria that feed on methanotrophs of the genus Methylococcus.</title>
        <authorList>
            <person name="Saltykova V."/>
            <person name="Danilova O.V."/>
            <person name="Oshkin I.Y."/>
            <person name="Belova S.E."/>
            <person name="Pimenov N.V."/>
            <person name="Dedysh S.N."/>
        </authorList>
    </citation>
    <scope>NUCLEOTIDE SEQUENCE</scope>
    <source>
        <strain evidence="8">S20</strain>
    </source>
</reference>
<feature type="active site" evidence="6">
    <location>
        <position position="118"/>
    </location>
</feature>
<dbReference type="SUPFAM" id="SSF51735">
    <property type="entry name" value="NAD(P)-binding Rossmann-fold domains"/>
    <property type="match status" value="1"/>
</dbReference>
<keyword evidence="4 6" id="KW-0521">NADP</keyword>
<dbReference type="PANTHER" id="PTHR32338">
    <property type="entry name" value="N-ACETYL-GAMMA-GLUTAMYL-PHOSPHATE REDUCTASE, CHLOROPLASTIC-RELATED-RELATED"/>
    <property type="match status" value="1"/>
</dbReference>
<name>A0AAU7X8R1_9HYPH</name>
<dbReference type="InterPro" id="IPR058924">
    <property type="entry name" value="AGPR_dimerisation_dom"/>
</dbReference>
<evidence type="ECO:0000259" key="7">
    <source>
        <dbReference type="SMART" id="SM00859"/>
    </source>
</evidence>
<dbReference type="InterPro" id="IPR000534">
    <property type="entry name" value="Semialdehyde_DH_NAD-bd"/>
</dbReference>
<keyword evidence="3 6" id="KW-0028">Amino-acid biosynthesis</keyword>
<evidence type="ECO:0000256" key="4">
    <source>
        <dbReference type="ARBA" id="ARBA00022857"/>
    </source>
</evidence>
<keyword evidence="5 6" id="KW-0560">Oxidoreductase</keyword>
<comment type="subcellular location">
    <subcellularLocation>
        <location evidence="6">Cytoplasm</location>
    </subcellularLocation>
</comment>
<accession>A0AAU7X8R1</accession>
<dbReference type="PANTHER" id="PTHR32338:SF10">
    <property type="entry name" value="N-ACETYL-GAMMA-GLUTAMYL-PHOSPHATE REDUCTASE, CHLOROPLASTIC-RELATED"/>
    <property type="match status" value="1"/>
</dbReference>
<dbReference type="Pfam" id="PF01118">
    <property type="entry name" value="Semialdhyde_dh"/>
    <property type="match status" value="1"/>
</dbReference>
<dbReference type="CDD" id="cd23935">
    <property type="entry name" value="AGPR_2_C"/>
    <property type="match status" value="1"/>
</dbReference>
<comment type="catalytic activity">
    <reaction evidence="6">
        <text>N-acetyl-L-glutamate 5-semialdehyde + phosphate + NADP(+) = N-acetyl-L-glutamyl 5-phosphate + NADPH + H(+)</text>
        <dbReference type="Rhea" id="RHEA:21588"/>
        <dbReference type="ChEBI" id="CHEBI:15378"/>
        <dbReference type="ChEBI" id="CHEBI:29123"/>
        <dbReference type="ChEBI" id="CHEBI:43474"/>
        <dbReference type="ChEBI" id="CHEBI:57783"/>
        <dbReference type="ChEBI" id="CHEBI:57936"/>
        <dbReference type="ChEBI" id="CHEBI:58349"/>
        <dbReference type="EC" id="1.2.1.38"/>
    </reaction>
</comment>
<dbReference type="Gene3D" id="3.30.360.10">
    <property type="entry name" value="Dihydrodipicolinate Reductase, domain 2"/>
    <property type="match status" value="1"/>
</dbReference>
<dbReference type="Gene3D" id="3.40.50.720">
    <property type="entry name" value="NAD(P)-binding Rossmann-like Domain"/>
    <property type="match status" value="1"/>
</dbReference>
<evidence type="ECO:0000313" key="8">
    <source>
        <dbReference type="EMBL" id="XBY44130.1"/>
    </source>
</evidence>
<dbReference type="GO" id="GO:0005737">
    <property type="term" value="C:cytoplasm"/>
    <property type="evidence" value="ECO:0007669"/>
    <property type="project" value="UniProtKB-SubCell"/>
</dbReference>
<dbReference type="HAMAP" id="MF_01110">
    <property type="entry name" value="ArgC_type2"/>
    <property type="match status" value="1"/>
</dbReference>
<dbReference type="GO" id="GO:0051287">
    <property type="term" value="F:NAD binding"/>
    <property type="evidence" value="ECO:0007669"/>
    <property type="project" value="InterPro"/>
</dbReference>
<evidence type="ECO:0000256" key="6">
    <source>
        <dbReference type="HAMAP-Rule" id="MF_01110"/>
    </source>
</evidence>
<dbReference type="SMART" id="SM00859">
    <property type="entry name" value="Semialdhyde_dh"/>
    <property type="match status" value="1"/>
</dbReference>
<protein>
    <recommendedName>
        <fullName evidence="6">N-acetyl-gamma-glutamyl-phosphate reductase</fullName>
        <shortName evidence="6">AGPR</shortName>
        <ecNumber evidence="6">1.2.1.38</ecNumber>
    </recommendedName>
    <alternativeName>
        <fullName evidence="6">N-acetyl-glutamate semialdehyde dehydrogenase</fullName>
        <shortName evidence="6">NAGSA dehydrogenase</shortName>
    </alternativeName>
</protein>
<dbReference type="CDD" id="cd17896">
    <property type="entry name" value="AGPR_2_N"/>
    <property type="match status" value="1"/>
</dbReference>
<keyword evidence="2 6" id="KW-0055">Arginine biosynthesis</keyword>
<sequence length="317" mass="33900">MSSTPSIFIDGEAGTTGLQIRERLEGRRDVRVVSIDPDKRKDADERKRLLNSCDVAILCLPDEAAIEAVSLIENPDVKVIDASTAHRIAEGWVYGFAEMAKDQAERIADAKRVGNPGCYPQGLIATVRPLVEAGLIPATTPITLNAVSGYSGGGRKMIEDYEAAADPSPYMPYGLSLKHKHLPEMRAYAHLEEDVLFQPAVGAYAQGMLTFVPLQLWSLPGTPTAAQLHEVLATRYAGETFVTVAPFAAVDKLAELDPRGLNGTNAMRLHVFGNDAKRQAILVAVYDNLGKGASGAAVQNLNLMIGRDHAAGLAAAA</sequence>
<dbReference type="InterPro" id="IPR036291">
    <property type="entry name" value="NAD(P)-bd_dom_sf"/>
</dbReference>
<evidence type="ECO:0000256" key="3">
    <source>
        <dbReference type="ARBA" id="ARBA00022605"/>
    </source>
</evidence>
<dbReference type="InterPro" id="IPR050085">
    <property type="entry name" value="AGPR"/>
</dbReference>
<proteinExistence type="inferred from homology"/>
<gene>
    <name evidence="6 8" type="primary">argC</name>
    <name evidence="8" type="ORF">ABS361_19110</name>
</gene>
<dbReference type="GO" id="GO:0003942">
    <property type="term" value="F:N-acetyl-gamma-glutamyl-phosphate reductase activity"/>
    <property type="evidence" value="ECO:0007669"/>
    <property type="project" value="UniProtKB-UniRule"/>
</dbReference>
<comment type="similarity">
    <text evidence="6">Belongs to the NAGSA dehydrogenase family. Type 2 subfamily.</text>
</comment>
<evidence type="ECO:0000256" key="2">
    <source>
        <dbReference type="ARBA" id="ARBA00022571"/>
    </source>
</evidence>
<dbReference type="RefSeq" id="WP_407049224.1">
    <property type="nucleotide sequence ID" value="NZ_CP158568.1"/>
</dbReference>
<dbReference type="AlphaFoldDB" id="A0AAU7X8R1"/>
<dbReference type="EC" id="1.2.1.38" evidence="6"/>
<keyword evidence="1 6" id="KW-0963">Cytoplasm</keyword>
<feature type="domain" description="Semialdehyde dehydrogenase NAD-binding" evidence="7">
    <location>
        <begin position="6"/>
        <end position="107"/>
    </location>
</feature>
<dbReference type="GO" id="GO:0006526">
    <property type="term" value="P:L-arginine biosynthetic process"/>
    <property type="evidence" value="ECO:0007669"/>
    <property type="project" value="UniProtKB-UniRule"/>
</dbReference>